<gene>
    <name evidence="2" type="ORF">B7463_g5290</name>
</gene>
<reference evidence="2 3" key="1">
    <citation type="submission" date="2018-05" db="EMBL/GenBank/DDBJ databases">
        <title>Draft genome sequence of Scytalidium lignicola DSM 105466, a ubiquitous saprotrophic fungus.</title>
        <authorList>
            <person name="Buettner E."/>
            <person name="Gebauer A.M."/>
            <person name="Hofrichter M."/>
            <person name="Liers C."/>
            <person name="Kellner H."/>
        </authorList>
    </citation>
    <scope>NUCLEOTIDE SEQUENCE [LARGE SCALE GENOMIC DNA]</scope>
    <source>
        <strain evidence="2 3">DSM 105466</strain>
    </source>
</reference>
<evidence type="ECO:0000313" key="3">
    <source>
        <dbReference type="Proteomes" id="UP000258309"/>
    </source>
</evidence>
<sequence length="115" mass="12968">MVKTRRTQASQQGEVEGSQFPFTGSATLQQEESLLPDPPLPSPPAPISRSFVSLSEEELDRRIATKQQQDCLEKKRTYLQALERGEAPIYDSVWDAPAIRTNRHAEPYQQPSSEI</sequence>
<organism evidence="2 3">
    <name type="scientific">Scytalidium lignicola</name>
    <name type="common">Hyphomycete</name>
    <dbReference type="NCBI Taxonomy" id="5539"/>
    <lineage>
        <taxon>Eukaryota</taxon>
        <taxon>Fungi</taxon>
        <taxon>Dikarya</taxon>
        <taxon>Ascomycota</taxon>
        <taxon>Pezizomycotina</taxon>
        <taxon>Leotiomycetes</taxon>
        <taxon>Leotiomycetes incertae sedis</taxon>
        <taxon>Scytalidium</taxon>
    </lineage>
</organism>
<feature type="non-terminal residue" evidence="2">
    <location>
        <position position="115"/>
    </location>
</feature>
<feature type="region of interest" description="Disordered" evidence="1">
    <location>
        <begin position="1"/>
        <end position="48"/>
    </location>
</feature>
<proteinExistence type="predicted"/>
<evidence type="ECO:0000313" key="2">
    <source>
        <dbReference type="EMBL" id="RFU31062.1"/>
    </source>
</evidence>
<name>A0A3E2HD36_SCYLI</name>
<accession>A0A3E2HD36</accession>
<evidence type="ECO:0000256" key="1">
    <source>
        <dbReference type="SAM" id="MobiDB-lite"/>
    </source>
</evidence>
<feature type="non-terminal residue" evidence="2">
    <location>
        <position position="1"/>
    </location>
</feature>
<dbReference type="EMBL" id="NCSJ02000085">
    <property type="protein sequence ID" value="RFU31062.1"/>
    <property type="molecule type" value="Genomic_DNA"/>
</dbReference>
<dbReference type="AlphaFoldDB" id="A0A3E2HD36"/>
<dbReference type="Proteomes" id="UP000258309">
    <property type="component" value="Unassembled WGS sequence"/>
</dbReference>
<feature type="compositionally biased region" description="Pro residues" evidence="1">
    <location>
        <begin position="36"/>
        <end position="46"/>
    </location>
</feature>
<comment type="caution">
    <text evidence="2">The sequence shown here is derived from an EMBL/GenBank/DDBJ whole genome shotgun (WGS) entry which is preliminary data.</text>
</comment>
<keyword evidence="3" id="KW-1185">Reference proteome</keyword>
<feature type="compositionally biased region" description="Polar residues" evidence="1">
    <location>
        <begin position="20"/>
        <end position="32"/>
    </location>
</feature>
<protein>
    <submittedName>
        <fullName evidence="2">Uncharacterized protein</fullName>
    </submittedName>
</protein>